<dbReference type="PANTHER" id="PTHR33883:SF10">
    <property type="entry name" value="WPP DOMAIN-ASSOCIATED PROTEIN"/>
    <property type="match status" value="1"/>
</dbReference>
<dbReference type="InterPro" id="IPR037490">
    <property type="entry name" value="WAP"/>
</dbReference>
<dbReference type="PANTHER" id="PTHR33883">
    <property type="entry name" value="WPP DOMAIN-ASSOCIATED PROTEIN"/>
    <property type="match status" value="1"/>
</dbReference>
<protein>
    <submittedName>
        <fullName evidence="2">Uncharacterized protein</fullName>
    </submittedName>
</protein>
<comment type="caution">
    <text evidence="2">The sequence shown here is derived from an EMBL/GenBank/DDBJ whole genome shotgun (WGS) entry which is preliminary data.</text>
</comment>
<gene>
    <name evidence="2" type="ORF">IFM89_017620</name>
</gene>
<keyword evidence="3" id="KW-1185">Reference proteome</keyword>
<keyword evidence="1" id="KW-0175">Coiled coil</keyword>
<dbReference type="OrthoDB" id="619142at2759"/>
<evidence type="ECO:0000313" key="2">
    <source>
        <dbReference type="EMBL" id="KAF9588941.1"/>
    </source>
</evidence>
<organism evidence="2 3">
    <name type="scientific">Coptis chinensis</name>
    <dbReference type="NCBI Taxonomy" id="261450"/>
    <lineage>
        <taxon>Eukaryota</taxon>
        <taxon>Viridiplantae</taxon>
        <taxon>Streptophyta</taxon>
        <taxon>Embryophyta</taxon>
        <taxon>Tracheophyta</taxon>
        <taxon>Spermatophyta</taxon>
        <taxon>Magnoliopsida</taxon>
        <taxon>Ranunculales</taxon>
        <taxon>Ranunculaceae</taxon>
        <taxon>Coptidoideae</taxon>
        <taxon>Coptis</taxon>
    </lineage>
</organism>
<dbReference type="Proteomes" id="UP000631114">
    <property type="component" value="Unassembled WGS sequence"/>
</dbReference>
<dbReference type="AlphaFoldDB" id="A0A835LIU9"/>
<evidence type="ECO:0000256" key="1">
    <source>
        <dbReference type="SAM" id="Coils"/>
    </source>
</evidence>
<proteinExistence type="predicted"/>
<dbReference type="EMBL" id="JADFTS010000009">
    <property type="protein sequence ID" value="KAF9588941.1"/>
    <property type="molecule type" value="Genomic_DNA"/>
</dbReference>
<sequence>MPRLGFRGRQQLASLGEAAAFKILQRFPNLSDYIDYMHAVSHSLSTQAHVSVSAPTVPISELERDETWGSGSFLDHVLLENEMLSSQLSSAADKICCDRLLKQIRKFKCDMQDMSVETSVREDVHKCILKELMGKNKWSVEESNMKFVAIHEFYEIYFKGFPEDARDIEDSYMESVIMQEICGTIFREAAQDTERRLYLMKMKYEGQSERLVSLEASVLESEKVLNSVTEEKEQLQQELVKISALLEEKEKVALETGSMLMKEMERADQIYQDLSSFKRESNMIKIFIFFFRLKRIKFQCDVLVQNAALSRKTELVYKQRLERRYSDLQKAEAEVDLLGDKVNALLSLHEKIYIGLNHYSPILQHYPGVSEPSFIPCFTTFSCYKDLSFFRGNYFIVLDKFAQELNLNWL</sequence>
<feature type="coiled-coil region" evidence="1">
    <location>
        <begin position="218"/>
        <end position="252"/>
    </location>
</feature>
<reference evidence="2 3" key="1">
    <citation type="submission" date="2020-10" db="EMBL/GenBank/DDBJ databases">
        <title>The Coptis chinensis genome and diversification of protoberbering-type alkaloids.</title>
        <authorList>
            <person name="Wang B."/>
            <person name="Shu S."/>
            <person name="Song C."/>
            <person name="Liu Y."/>
        </authorList>
    </citation>
    <scope>NUCLEOTIDE SEQUENCE [LARGE SCALE GENOMIC DNA]</scope>
    <source>
        <strain evidence="2">HL-2020</strain>
        <tissue evidence="2">Leaf</tissue>
    </source>
</reference>
<evidence type="ECO:0000313" key="3">
    <source>
        <dbReference type="Proteomes" id="UP000631114"/>
    </source>
</evidence>
<accession>A0A835LIU9</accession>
<name>A0A835LIU9_9MAGN</name>